<dbReference type="EC" id="6.3.5.4" evidence="2"/>
<dbReference type="SUPFAM" id="SSF52402">
    <property type="entry name" value="Adenine nucleotide alpha hydrolases-like"/>
    <property type="match status" value="1"/>
</dbReference>
<gene>
    <name evidence="5" type="ORF">EZE20_06090</name>
</gene>
<organism evidence="5 6">
    <name type="scientific">Arundinibacter roseus</name>
    <dbReference type="NCBI Taxonomy" id="2070510"/>
    <lineage>
        <taxon>Bacteria</taxon>
        <taxon>Pseudomonadati</taxon>
        <taxon>Bacteroidota</taxon>
        <taxon>Cytophagia</taxon>
        <taxon>Cytophagales</taxon>
        <taxon>Spirosomataceae</taxon>
        <taxon>Arundinibacter</taxon>
    </lineage>
</organism>
<dbReference type="Gene3D" id="3.60.20.10">
    <property type="entry name" value="Glutamine Phosphoribosylpyrophosphate, subunit 1, domain 1"/>
    <property type="match status" value="1"/>
</dbReference>
<dbReference type="EMBL" id="SMJU01000003">
    <property type="protein sequence ID" value="TDB67512.1"/>
    <property type="molecule type" value="Genomic_DNA"/>
</dbReference>
<dbReference type="GO" id="GO:0005524">
    <property type="term" value="F:ATP binding"/>
    <property type="evidence" value="ECO:0007669"/>
    <property type="project" value="UniProtKB-KW"/>
</dbReference>
<dbReference type="Proteomes" id="UP000295706">
    <property type="component" value="Unassembled WGS sequence"/>
</dbReference>
<proteinExistence type="predicted"/>
<evidence type="ECO:0000256" key="2">
    <source>
        <dbReference type="ARBA" id="ARBA00012737"/>
    </source>
</evidence>
<dbReference type="PANTHER" id="PTHR43284">
    <property type="entry name" value="ASPARAGINE SYNTHETASE (GLUTAMINE-HYDROLYZING)"/>
    <property type="match status" value="1"/>
</dbReference>
<comment type="catalytic activity">
    <reaction evidence="3">
        <text>L-aspartate + L-glutamine + ATP + H2O = L-asparagine + L-glutamate + AMP + diphosphate + H(+)</text>
        <dbReference type="Rhea" id="RHEA:12228"/>
        <dbReference type="ChEBI" id="CHEBI:15377"/>
        <dbReference type="ChEBI" id="CHEBI:15378"/>
        <dbReference type="ChEBI" id="CHEBI:29985"/>
        <dbReference type="ChEBI" id="CHEBI:29991"/>
        <dbReference type="ChEBI" id="CHEBI:30616"/>
        <dbReference type="ChEBI" id="CHEBI:33019"/>
        <dbReference type="ChEBI" id="CHEBI:58048"/>
        <dbReference type="ChEBI" id="CHEBI:58359"/>
        <dbReference type="ChEBI" id="CHEBI:456215"/>
        <dbReference type="EC" id="6.3.5.4"/>
    </reaction>
</comment>
<comment type="pathway">
    <text evidence="1">Amino-acid biosynthesis; L-asparagine biosynthesis; L-asparagine from L-aspartate (L-Gln route): step 1/1.</text>
</comment>
<dbReference type="PROSITE" id="PS51278">
    <property type="entry name" value="GATASE_TYPE_2"/>
    <property type="match status" value="1"/>
</dbReference>
<dbReference type="Gene3D" id="3.40.50.620">
    <property type="entry name" value="HUPs"/>
    <property type="match status" value="1"/>
</dbReference>
<evidence type="ECO:0000256" key="3">
    <source>
        <dbReference type="ARBA" id="ARBA00048741"/>
    </source>
</evidence>
<dbReference type="CDD" id="cd01991">
    <property type="entry name" value="Asn_synthase_B_C"/>
    <property type="match status" value="1"/>
</dbReference>
<protein>
    <recommendedName>
        <fullName evidence="2">asparagine synthase (glutamine-hydrolyzing)</fullName>
        <ecNumber evidence="2">6.3.5.4</ecNumber>
    </recommendedName>
</protein>
<evidence type="ECO:0000313" key="5">
    <source>
        <dbReference type="EMBL" id="TDB67512.1"/>
    </source>
</evidence>
<feature type="domain" description="Glutamine amidotransferase type-2" evidence="4">
    <location>
        <begin position="2"/>
        <end position="201"/>
    </location>
</feature>
<keyword evidence="6" id="KW-1185">Reference proteome</keyword>
<dbReference type="InterPro" id="IPR001962">
    <property type="entry name" value="Asn_synthase"/>
</dbReference>
<accession>A0A4R4KKL0</accession>
<dbReference type="InterPro" id="IPR014729">
    <property type="entry name" value="Rossmann-like_a/b/a_fold"/>
</dbReference>
<dbReference type="Pfam" id="PF00733">
    <property type="entry name" value="Asn_synthase"/>
    <property type="match status" value="1"/>
</dbReference>
<reference evidence="5 6" key="1">
    <citation type="submission" date="2019-02" db="EMBL/GenBank/DDBJ databases">
        <title>Arundinibacter roseus gen. nov., sp. nov., a new member of the family Cytophagaceae.</title>
        <authorList>
            <person name="Szuroczki S."/>
            <person name="Khayer B."/>
            <person name="Sproer C."/>
            <person name="Toumi M."/>
            <person name="Szabo A."/>
            <person name="Felfoldi T."/>
            <person name="Schumann P."/>
            <person name="Toth E."/>
        </authorList>
    </citation>
    <scope>NUCLEOTIDE SEQUENCE [LARGE SCALE GENOMIC DNA]</scope>
    <source>
        <strain evidence="5 6">DMA-k-7a</strain>
    </source>
</reference>
<sequence length="632" mass="72899">MKGLFGVFGNVKSEEIEEMGRKLAHRGGTELYICPAFKLGQHSSNSDYRIFSKNGITIVSDARIDNQAEILEKIGLSASLILPENELIYQAYLKLSTGFIENLTGDFSIVLVDETKRKVLLIRDHMGIRPLYYSFKKKEFLAIASEPKALLSLDFIPEITNQEKCNEYLQWPTDSRPYSKTTFFEGIYSVIPATFLEFDLDLSSFEETFYWKINHKKFSHLTSKTVLIKEYRRVFEQAVRRRLQLKTGAHVSGGLDSSSVYKIAELNMLKKNLFSVHFYPDSDQADERDYARTIIQSNQENHFQIDRRVDSIPRILKIQESIDRPDPSTIPTSIKILPELCYFKEKGVTVVLTGHEGDTVVDTGISHIYSLLKNSEFENFKEKLGGTQPTNLDKRIFYITRALAAKYSENGLTAAFKFLWEIISHNCISVGELVRIVKFSHLIRLLARFSGKNQQENHPKSSYCPPGLSIEMQQHFRRIHSAGILEMNETFNLAGAAFGIEYAHPFLDKDFIELSLHIPGNLRIGPLGIRRYNFREAMTGVLPENVRLRQAKISFNQPIWQNLTEMVNSYLLDETLDIGLREKLETIHKELSKMDRVNPDFSLTKKYQREVFLMLWEKYWREPHSGIMQKVV</sequence>
<dbReference type="InterPro" id="IPR017932">
    <property type="entry name" value="GATase_2_dom"/>
</dbReference>
<dbReference type="PANTHER" id="PTHR43284:SF1">
    <property type="entry name" value="ASPARAGINE SYNTHETASE"/>
    <property type="match status" value="1"/>
</dbReference>
<dbReference type="GO" id="GO:0006529">
    <property type="term" value="P:asparagine biosynthetic process"/>
    <property type="evidence" value="ECO:0007669"/>
    <property type="project" value="InterPro"/>
</dbReference>
<dbReference type="InterPro" id="IPR029055">
    <property type="entry name" value="Ntn_hydrolases_N"/>
</dbReference>
<dbReference type="SUPFAM" id="SSF56235">
    <property type="entry name" value="N-terminal nucleophile aminohydrolases (Ntn hydrolases)"/>
    <property type="match status" value="1"/>
</dbReference>
<evidence type="ECO:0000259" key="4">
    <source>
        <dbReference type="PROSITE" id="PS51278"/>
    </source>
</evidence>
<evidence type="ECO:0000313" key="6">
    <source>
        <dbReference type="Proteomes" id="UP000295706"/>
    </source>
</evidence>
<dbReference type="InterPro" id="IPR051786">
    <property type="entry name" value="ASN_synthetase/amidase"/>
</dbReference>
<dbReference type="OrthoDB" id="9763290at2"/>
<evidence type="ECO:0000256" key="1">
    <source>
        <dbReference type="ARBA" id="ARBA00005187"/>
    </source>
</evidence>
<dbReference type="Pfam" id="PF13537">
    <property type="entry name" value="GATase_7"/>
    <property type="match status" value="1"/>
</dbReference>
<name>A0A4R4KKL0_9BACT</name>
<comment type="caution">
    <text evidence="5">The sequence shown here is derived from an EMBL/GenBank/DDBJ whole genome shotgun (WGS) entry which is preliminary data.</text>
</comment>
<dbReference type="AlphaFoldDB" id="A0A4R4KKL0"/>
<dbReference type="GO" id="GO:0004066">
    <property type="term" value="F:asparagine synthase (glutamine-hydrolyzing) activity"/>
    <property type="evidence" value="ECO:0007669"/>
    <property type="project" value="UniProtKB-EC"/>
</dbReference>